<evidence type="ECO:0000313" key="3">
    <source>
        <dbReference type="Proteomes" id="UP001292094"/>
    </source>
</evidence>
<proteinExistence type="predicted"/>
<evidence type="ECO:0000256" key="1">
    <source>
        <dbReference type="SAM" id="MobiDB-lite"/>
    </source>
</evidence>
<dbReference type="AlphaFoldDB" id="A0AAE1P8W4"/>
<name>A0AAE1P8W4_9EUCA</name>
<protein>
    <submittedName>
        <fullName evidence="2">Uncharacterized protein</fullName>
    </submittedName>
</protein>
<keyword evidence="3" id="KW-1185">Reference proteome</keyword>
<feature type="compositionally biased region" description="Polar residues" evidence="1">
    <location>
        <begin position="33"/>
        <end position="55"/>
    </location>
</feature>
<evidence type="ECO:0000313" key="2">
    <source>
        <dbReference type="EMBL" id="KAK4302950.1"/>
    </source>
</evidence>
<gene>
    <name evidence="2" type="ORF">Pmani_024978</name>
</gene>
<sequence>MTLGWSAGGRGGGGGSVYFEQWSGEVVCCYSEDTSPTNPHYHTNPASNNGSNTWDPSERSASRSNMRRPPCTPSTVHLKILSLQDMERVGSPRPGLVRTTPVTW</sequence>
<comment type="caution">
    <text evidence="2">The sequence shown here is derived from an EMBL/GenBank/DDBJ whole genome shotgun (WGS) entry which is preliminary data.</text>
</comment>
<accession>A0AAE1P8W4</accession>
<dbReference type="EMBL" id="JAWZYT010002638">
    <property type="protein sequence ID" value="KAK4302950.1"/>
    <property type="molecule type" value="Genomic_DNA"/>
</dbReference>
<feature type="region of interest" description="Disordered" evidence="1">
    <location>
        <begin position="33"/>
        <end position="104"/>
    </location>
</feature>
<reference evidence="2" key="1">
    <citation type="submission" date="2023-11" db="EMBL/GenBank/DDBJ databases">
        <title>Genome assemblies of two species of porcelain crab, Petrolisthes cinctipes and Petrolisthes manimaculis (Anomura: Porcellanidae).</title>
        <authorList>
            <person name="Angst P."/>
        </authorList>
    </citation>
    <scope>NUCLEOTIDE SEQUENCE</scope>
    <source>
        <strain evidence="2">PB745_02</strain>
        <tissue evidence="2">Gill</tissue>
    </source>
</reference>
<organism evidence="2 3">
    <name type="scientific">Petrolisthes manimaculis</name>
    <dbReference type="NCBI Taxonomy" id="1843537"/>
    <lineage>
        <taxon>Eukaryota</taxon>
        <taxon>Metazoa</taxon>
        <taxon>Ecdysozoa</taxon>
        <taxon>Arthropoda</taxon>
        <taxon>Crustacea</taxon>
        <taxon>Multicrustacea</taxon>
        <taxon>Malacostraca</taxon>
        <taxon>Eumalacostraca</taxon>
        <taxon>Eucarida</taxon>
        <taxon>Decapoda</taxon>
        <taxon>Pleocyemata</taxon>
        <taxon>Anomura</taxon>
        <taxon>Galatheoidea</taxon>
        <taxon>Porcellanidae</taxon>
        <taxon>Petrolisthes</taxon>
    </lineage>
</organism>
<dbReference type="Proteomes" id="UP001292094">
    <property type="component" value="Unassembled WGS sequence"/>
</dbReference>